<dbReference type="InterPro" id="IPR011066">
    <property type="entry name" value="MscS_channel_C_sf"/>
</dbReference>
<keyword evidence="3" id="KW-1003">Cell membrane</keyword>
<dbReference type="Pfam" id="PF21082">
    <property type="entry name" value="MS_channel_3rd"/>
    <property type="match status" value="1"/>
</dbReference>
<evidence type="ECO:0000259" key="10">
    <source>
        <dbReference type="Pfam" id="PF21082"/>
    </source>
</evidence>
<comment type="caution">
    <text evidence="11">The sequence shown here is derived from an EMBL/GenBank/DDBJ whole genome shotgun (WGS) entry which is preliminary data.</text>
</comment>
<dbReference type="SUPFAM" id="SSF82861">
    <property type="entry name" value="Mechanosensitive channel protein MscS (YggB), transmembrane region"/>
    <property type="match status" value="1"/>
</dbReference>
<dbReference type="OrthoDB" id="9809206at2"/>
<dbReference type="InterPro" id="IPR010920">
    <property type="entry name" value="LSM_dom_sf"/>
</dbReference>
<name>A0A0J1B7A3_RHOIS</name>
<keyword evidence="4 8" id="KW-0812">Transmembrane</keyword>
<keyword evidence="5 8" id="KW-1133">Transmembrane helix</keyword>
<feature type="transmembrane region" description="Helical" evidence="8">
    <location>
        <begin position="54"/>
        <end position="75"/>
    </location>
</feature>
<proteinExistence type="inferred from homology"/>
<evidence type="ECO:0000256" key="6">
    <source>
        <dbReference type="ARBA" id="ARBA00023136"/>
    </source>
</evidence>
<dbReference type="Gene3D" id="1.10.287.1260">
    <property type="match status" value="1"/>
</dbReference>
<evidence type="ECO:0000256" key="7">
    <source>
        <dbReference type="SAM" id="MobiDB-lite"/>
    </source>
</evidence>
<dbReference type="PANTHER" id="PTHR30221">
    <property type="entry name" value="SMALL-CONDUCTANCE MECHANOSENSITIVE CHANNEL"/>
    <property type="match status" value="1"/>
</dbReference>
<evidence type="ECO:0000256" key="3">
    <source>
        <dbReference type="ARBA" id="ARBA00022475"/>
    </source>
</evidence>
<organism evidence="11 12">
    <name type="scientific">Rhodopirellula islandica</name>
    <dbReference type="NCBI Taxonomy" id="595434"/>
    <lineage>
        <taxon>Bacteria</taxon>
        <taxon>Pseudomonadati</taxon>
        <taxon>Planctomycetota</taxon>
        <taxon>Planctomycetia</taxon>
        <taxon>Pirellulales</taxon>
        <taxon>Pirellulaceae</taxon>
        <taxon>Rhodopirellula</taxon>
    </lineage>
</organism>
<dbReference type="SUPFAM" id="SSF50182">
    <property type="entry name" value="Sm-like ribonucleoproteins"/>
    <property type="match status" value="1"/>
</dbReference>
<sequence>MSENSLSPTNLASEMNLGAAEVPPPSFADATSDLVSQMTEGNFNGLTDYATTHLAPALLSAGLGLFVVFIGYLVAKYLMRVISRPVCRRVDETLGKFVGKMVFYSVMFAVVGAVLTKLGAPLGGLAAMLAAAGFAIGLAFQGTLSNFASGVLMLVFRPFKVGDVVNAAGVTGKVDEIDLFTTTLDTPDNRRIIVPNSAIAGGTIENISHHQHRRVEVPVGVDYSADLQTTRAALQKAVDQLAANVIQGENRGSAVVLAGLGDSAVNWKVRMWVAGSNFWPMTEALTGEIKMQLDAAEIGIPFPQMDVHVHQFAEAAANAEKAGRTRPTRRGADRMVG</sequence>
<feature type="domain" description="Mechanosensitive ion channel MscS" evidence="9">
    <location>
        <begin position="143"/>
        <end position="209"/>
    </location>
</feature>
<evidence type="ECO:0000259" key="9">
    <source>
        <dbReference type="Pfam" id="PF00924"/>
    </source>
</evidence>
<dbReference type="EMBL" id="LECT01000044">
    <property type="protein sequence ID" value="KLU02453.1"/>
    <property type="molecule type" value="Genomic_DNA"/>
</dbReference>
<evidence type="ECO:0000313" key="12">
    <source>
        <dbReference type="Proteomes" id="UP000036367"/>
    </source>
</evidence>
<comment type="subcellular location">
    <subcellularLocation>
        <location evidence="1">Cell membrane</location>
        <topology evidence="1">Multi-pass membrane protein</topology>
    </subcellularLocation>
</comment>
<keyword evidence="6 8" id="KW-0472">Membrane</keyword>
<dbReference type="Gene3D" id="2.30.30.60">
    <property type="match status" value="1"/>
</dbReference>
<evidence type="ECO:0000256" key="1">
    <source>
        <dbReference type="ARBA" id="ARBA00004651"/>
    </source>
</evidence>
<feature type="domain" description="Mechanosensitive ion channel MscS C-terminal" evidence="10">
    <location>
        <begin position="215"/>
        <end position="300"/>
    </location>
</feature>
<evidence type="ECO:0000313" key="11">
    <source>
        <dbReference type="EMBL" id="KLU02453.1"/>
    </source>
</evidence>
<dbReference type="InterPro" id="IPR049278">
    <property type="entry name" value="MS_channel_C"/>
</dbReference>
<dbReference type="AlphaFoldDB" id="A0A0J1B7A3"/>
<dbReference type="SUPFAM" id="SSF82689">
    <property type="entry name" value="Mechanosensitive channel protein MscS (YggB), C-terminal domain"/>
    <property type="match status" value="1"/>
</dbReference>
<accession>A0A0J1B7A3</accession>
<dbReference type="GO" id="GO:0008381">
    <property type="term" value="F:mechanosensitive monoatomic ion channel activity"/>
    <property type="evidence" value="ECO:0007669"/>
    <property type="project" value="InterPro"/>
</dbReference>
<evidence type="ECO:0000256" key="4">
    <source>
        <dbReference type="ARBA" id="ARBA00022692"/>
    </source>
</evidence>
<dbReference type="Proteomes" id="UP000036367">
    <property type="component" value="Unassembled WGS sequence"/>
</dbReference>
<feature type="transmembrane region" description="Helical" evidence="8">
    <location>
        <begin position="97"/>
        <end position="116"/>
    </location>
</feature>
<dbReference type="InterPro" id="IPR023408">
    <property type="entry name" value="MscS_beta-dom_sf"/>
</dbReference>
<dbReference type="InterPro" id="IPR011014">
    <property type="entry name" value="MscS_channel_TM-2"/>
</dbReference>
<dbReference type="STRING" id="595434.RISK_005519"/>
<protein>
    <submittedName>
        <fullName evidence="11">Small-conductance mechanosensitive channel</fullName>
    </submittedName>
</protein>
<keyword evidence="12" id="KW-1185">Reference proteome</keyword>
<dbReference type="InterPro" id="IPR006685">
    <property type="entry name" value="MscS_channel_2nd"/>
</dbReference>
<dbReference type="Pfam" id="PF00924">
    <property type="entry name" value="MS_channel_2nd"/>
    <property type="match status" value="1"/>
</dbReference>
<dbReference type="GO" id="GO:0005886">
    <property type="term" value="C:plasma membrane"/>
    <property type="evidence" value="ECO:0007669"/>
    <property type="project" value="UniProtKB-SubCell"/>
</dbReference>
<evidence type="ECO:0000256" key="2">
    <source>
        <dbReference type="ARBA" id="ARBA00008017"/>
    </source>
</evidence>
<evidence type="ECO:0000256" key="8">
    <source>
        <dbReference type="SAM" id="Phobius"/>
    </source>
</evidence>
<feature type="region of interest" description="Disordered" evidence="7">
    <location>
        <begin position="318"/>
        <end position="337"/>
    </location>
</feature>
<evidence type="ECO:0000256" key="5">
    <source>
        <dbReference type="ARBA" id="ARBA00022989"/>
    </source>
</evidence>
<dbReference type="PANTHER" id="PTHR30221:SF1">
    <property type="entry name" value="SMALL-CONDUCTANCE MECHANOSENSITIVE CHANNEL"/>
    <property type="match status" value="1"/>
</dbReference>
<feature type="transmembrane region" description="Helical" evidence="8">
    <location>
        <begin position="122"/>
        <end position="140"/>
    </location>
</feature>
<dbReference type="Gene3D" id="3.30.70.100">
    <property type="match status" value="1"/>
</dbReference>
<dbReference type="RefSeq" id="WP_047816508.1">
    <property type="nucleotide sequence ID" value="NZ_LECT01000044.1"/>
</dbReference>
<gene>
    <name evidence="11" type="ORF">RISK_005519</name>
</gene>
<comment type="similarity">
    <text evidence="2">Belongs to the MscS (TC 1.A.23) family.</text>
</comment>
<reference evidence="11" key="1">
    <citation type="submission" date="2015-05" db="EMBL/GenBank/DDBJ databases">
        <title>Permanent draft genome of Rhodopirellula islandicus K833.</title>
        <authorList>
            <person name="Kizina J."/>
            <person name="Richter M."/>
            <person name="Glockner F.O."/>
            <person name="Harder J."/>
        </authorList>
    </citation>
    <scope>NUCLEOTIDE SEQUENCE [LARGE SCALE GENOMIC DNA]</scope>
    <source>
        <strain evidence="11">K833</strain>
    </source>
</reference>
<dbReference type="InterPro" id="IPR045275">
    <property type="entry name" value="MscS_archaea/bacteria_type"/>
</dbReference>
<dbReference type="PATRIC" id="fig|595434.4.peg.5242"/>